<accession>A0A8S9JU75</accession>
<gene>
    <name evidence="1" type="ORF">F2Q70_00037864</name>
</gene>
<proteinExistence type="predicted"/>
<organism evidence="1">
    <name type="scientific">Brassica cretica</name>
    <name type="common">Mustard</name>
    <dbReference type="NCBI Taxonomy" id="69181"/>
    <lineage>
        <taxon>Eukaryota</taxon>
        <taxon>Viridiplantae</taxon>
        <taxon>Streptophyta</taxon>
        <taxon>Embryophyta</taxon>
        <taxon>Tracheophyta</taxon>
        <taxon>Spermatophyta</taxon>
        <taxon>Magnoliopsida</taxon>
        <taxon>eudicotyledons</taxon>
        <taxon>Gunneridae</taxon>
        <taxon>Pentapetalae</taxon>
        <taxon>rosids</taxon>
        <taxon>malvids</taxon>
        <taxon>Brassicales</taxon>
        <taxon>Brassicaceae</taxon>
        <taxon>Brassiceae</taxon>
        <taxon>Brassica</taxon>
    </lineage>
</organism>
<name>A0A8S9JU75_BRACR</name>
<dbReference type="EMBL" id="QGKY02000246">
    <property type="protein sequence ID" value="KAF2584883.1"/>
    <property type="molecule type" value="Genomic_DNA"/>
</dbReference>
<sequence length="74" mass="8677">MNRQVSTLHAQTDLNFDVDLEANSPDYKETLQWRCFKLKYLEANSPDKKETLQSRCFKLKYPIRSLITTGEHGN</sequence>
<evidence type="ECO:0000313" key="1">
    <source>
        <dbReference type="EMBL" id="KAF2584883.1"/>
    </source>
</evidence>
<protein>
    <submittedName>
        <fullName evidence="1">Uncharacterized protein</fullName>
    </submittedName>
</protein>
<dbReference type="AlphaFoldDB" id="A0A8S9JU75"/>
<reference evidence="1" key="1">
    <citation type="submission" date="2019-12" db="EMBL/GenBank/DDBJ databases">
        <title>Genome sequencing and annotation of Brassica cretica.</title>
        <authorList>
            <person name="Studholme D.J."/>
            <person name="Sarris P.F."/>
        </authorList>
    </citation>
    <scope>NUCLEOTIDE SEQUENCE</scope>
    <source>
        <strain evidence="1">PFS-102/07</strain>
        <tissue evidence="1">Leaf</tissue>
    </source>
</reference>
<comment type="caution">
    <text evidence="1">The sequence shown here is derived from an EMBL/GenBank/DDBJ whole genome shotgun (WGS) entry which is preliminary data.</text>
</comment>